<evidence type="ECO:0000256" key="7">
    <source>
        <dbReference type="ARBA" id="ARBA00023244"/>
    </source>
</evidence>
<evidence type="ECO:0000259" key="10">
    <source>
        <dbReference type="Pfam" id="PF02602"/>
    </source>
</evidence>
<dbReference type="InterPro" id="IPR036108">
    <property type="entry name" value="4pyrrol_syn_uPrphyn_synt_sf"/>
</dbReference>
<protein>
    <recommendedName>
        <fullName evidence="3">Uroporphyrinogen-III C-methyltransferase</fullName>
        <ecNumber evidence="2">2.1.1.107</ecNumber>
    </recommendedName>
    <alternativeName>
        <fullName evidence="8">Uroporphyrinogen III methylase</fullName>
    </alternativeName>
</protein>
<dbReference type="InterPro" id="IPR035996">
    <property type="entry name" value="4pyrrol_Methylase_sf"/>
</dbReference>
<comment type="caution">
    <text evidence="11">The sequence shown here is derived from an EMBL/GenBank/DDBJ whole genome shotgun (WGS) entry which is preliminary data.</text>
</comment>
<dbReference type="GO" id="GO:0032259">
    <property type="term" value="P:methylation"/>
    <property type="evidence" value="ECO:0007669"/>
    <property type="project" value="UniProtKB-KW"/>
</dbReference>
<evidence type="ECO:0000256" key="4">
    <source>
        <dbReference type="ARBA" id="ARBA00022603"/>
    </source>
</evidence>
<dbReference type="GO" id="GO:0004852">
    <property type="term" value="F:uroporphyrinogen-III synthase activity"/>
    <property type="evidence" value="ECO:0007669"/>
    <property type="project" value="InterPro"/>
</dbReference>
<evidence type="ECO:0000313" key="11">
    <source>
        <dbReference type="EMBL" id="SMP07061.1"/>
    </source>
</evidence>
<feature type="domain" description="Tetrapyrrole biosynthesis uroporphyrinogen III synthase" evidence="10">
    <location>
        <begin position="267"/>
        <end position="499"/>
    </location>
</feature>
<dbReference type="Gene3D" id="3.40.50.10090">
    <property type="match status" value="2"/>
</dbReference>
<dbReference type="Gene3D" id="3.30.950.10">
    <property type="entry name" value="Methyltransferase, Cobalt-precorrin-4 Transmethylase, Domain 2"/>
    <property type="match status" value="1"/>
</dbReference>
<evidence type="ECO:0000256" key="6">
    <source>
        <dbReference type="ARBA" id="ARBA00022691"/>
    </source>
</evidence>
<keyword evidence="7" id="KW-0627">Porphyrin biosynthesis</keyword>
<feature type="domain" description="Tetrapyrrole methylase" evidence="9">
    <location>
        <begin position="5"/>
        <end position="216"/>
    </location>
</feature>
<dbReference type="PANTHER" id="PTHR45790:SF3">
    <property type="entry name" value="S-ADENOSYL-L-METHIONINE-DEPENDENT UROPORPHYRINOGEN III METHYLTRANSFERASE, CHLOROPLASTIC"/>
    <property type="match status" value="1"/>
</dbReference>
<dbReference type="InterPro" id="IPR003043">
    <property type="entry name" value="Uropor_MeTrfase_CS"/>
</dbReference>
<dbReference type="InterPro" id="IPR000878">
    <property type="entry name" value="4pyrrol_Mease"/>
</dbReference>
<evidence type="ECO:0000259" key="9">
    <source>
        <dbReference type="Pfam" id="PF00590"/>
    </source>
</evidence>
<dbReference type="RefSeq" id="WP_102992030.1">
    <property type="nucleotide sequence ID" value="NZ_FXTU01000001.1"/>
</dbReference>
<dbReference type="PROSITE" id="PS00839">
    <property type="entry name" value="SUMT_1"/>
    <property type="match status" value="1"/>
</dbReference>
<proteinExistence type="inferred from homology"/>
<dbReference type="CDD" id="cd11642">
    <property type="entry name" value="SUMT"/>
    <property type="match status" value="1"/>
</dbReference>
<dbReference type="EC" id="2.1.1.107" evidence="2"/>
<dbReference type="NCBIfam" id="TIGR01469">
    <property type="entry name" value="cobA_cysG_Cterm"/>
    <property type="match status" value="1"/>
</dbReference>
<dbReference type="Pfam" id="PF02602">
    <property type="entry name" value="HEM4"/>
    <property type="match status" value="1"/>
</dbReference>
<keyword evidence="6" id="KW-0949">S-adenosyl-L-methionine</keyword>
<dbReference type="FunFam" id="3.30.950.10:FF:000001">
    <property type="entry name" value="Siroheme synthase"/>
    <property type="match status" value="1"/>
</dbReference>
<evidence type="ECO:0000256" key="8">
    <source>
        <dbReference type="ARBA" id="ARBA00079776"/>
    </source>
</evidence>
<evidence type="ECO:0000256" key="5">
    <source>
        <dbReference type="ARBA" id="ARBA00022679"/>
    </source>
</evidence>
<dbReference type="Pfam" id="PF00590">
    <property type="entry name" value="TP_methylase"/>
    <property type="match status" value="1"/>
</dbReference>
<dbReference type="FunFam" id="3.40.1010.10:FF:000001">
    <property type="entry name" value="Siroheme synthase"/>
    <property type="match status" value="1"/>
</dbReference>
<dbReference type="EMBL" id="FXTU01000001">
    <property type="protein sequence ID" value="SMP07061.1"/>
    <property type="molecule type" value="Genomic_DNA"/>
</dbReference>
<dbReference type="NCBIfam" id="NF004790">
    <property type="entry name" value="PRK06136.1"/>
    <property type="match status" value="1"/>
</dbReference>
<dbReference type="InterPro" id="IPR006366">
    <property type="entry name" value="CobA/CysG_C"/>
</dbReference>
<dbReference type="AlphaFoldDB" id="A0AA46ADR4"/>
<sequence length="504" mass="55051">MTGLVYLVGAGPGDPGLITVKGLEAIKKADVIIYDRLANPQLLKHARPGAELIYVGKLPDRHTLKQEKINELIVEKAKEGKVVTRLKGGDPFIFGRGGEEAECCVEEGIPFEVVPGITSAIAVPAYAGIPVTHRNYNTSFTVVTGHECPKKIKSSVRWDKVTLASETLVFLMGVSNLPHIVSSLLEHGRSEDTPIALVRWGTRAEQRTIVGTLADIVQKVEEAGLRSPAVIVVGEVVKLRERLQWVEKKPLFGKRILVTRARSQNSALVEKIEALGGEAIEFPVIRITSPKRQDVFDEAVKQLDKYDWVIFTSVNGVDCFFKRLRELRIDIRTLAGARIGAVGAKTAEALLDRGLLVESLPGEYQAEALVEHLRPLVKAGQEILLPRANIARKVLPTELARMGCHVTEVDAYDTVADATEASEVVKLLQEGAIHVITFTSSSTVRNFLKAVRSVTEEAEELLASTKVVCIGPITAQTARELGVRVDATAETYTIDGLVETMKQL</sequence>
<dbReference type="Proteomes" id="UP001157946">
    <property type="component" value="Unassembled WGS sequence"/>
</dbReference>
<dbReference type="PANTHER" id="PTHR45790">
    <property type="entry name" value="SIROHEME SYNTHASE-RELATED"/>
    <property type="match status" value="1"/>
</dbReference>
<dbReference type="InterPro" id="IPR003754">
    <property type="entry name" value="4pyrrol_synth_uPrphyn_synth"/>
</dbReference>
<dbReference type="CDD" id="cd06578">
    <property type="entry name" value="HemD"/>
    <property type="match status" value="1"/>
</dbReference>
<dbReference type="GO" id="GO:0004851">
    <property type="term" value="F:uroporphyrin-III C-methyltransferase activity"/>
    <property type="evidence" value="ECO:0007669"/>
    <property type="project" value="UniProtKB-EC"/>
</dbReference>
<evidence type="ECO:0000313" key="12">
    <source>
        <dbReference type="Proteomes" id="UP001157946"/>
    </source>
</evidence>
<evidence type="ECO:0000256" key="1">
    <source>
        <dbReference type="ARBA" id="ARBA00005879"/>
    </source>
</evidence>
<dbReference type="InterPro" id="IPR014777">
    <property type="entry name" value="4pyrrole_Mease_sub1"/>
</dbReference>
<dbReference type="GO" id="GO:0019354">
    <property type="term" value="P:siroheme biosynthetic process"/>
    <property type="evidence" value="ECO:0007669"/>
    <property type="project" value="InterPro"/>
</dbReference>
<comment type="similarity">
    <text evidence="1">Belongs to the precorrin methyltransferase family.</text>
</comment>
<dbReference type="InterPro" id="IPR014776">
    <property type="entry name" value="4pyrrole_Mease_sub2"/>
</dbReference>
<keyword evidence="5" id="KW-0808">Transferase</keyword>
<gene>
    <name evidence="11" type="ORF">SAMN06265361_101732</name>
</gene>
<organism evidence="11 12">
    <name type="scientific">Laceyella tengchongensis</name>
    <dbReference type="NCBI Taxonomy" id="574699"/>
    <lineage>
        <taxon>Bacteria</taxon>
        <taxon>Bacillati</taxon>
        <taxon>Bacillota</taxon>
        <taxon>Bacilli</taxon>
        <taxon>Bacillales</taxon>
        <taxon>Thermoactinomycetaceae</taxon>
        <taxon>Laceyella</taxon>
    </lineage>
</organism>
<dbReference type="InterPro" id="IPR050161">
    <property type="entry name" value="Siro_Cobalamin_biosynth"/>
</dbReference>
<dbReference type="Gene3D" id="3.40.1010.10">
    <property type="entry name" value="Cobalt-precorrin-4 Transmethylase, Domain 1"/>
    <property type="match status" value="1"/>
</dbReference>
<evidence type="ECO:0000256" key="3">
    <source>
        <dbReference type="ARBA" id="ARBA00018323"/>
    </source>
</evidence>
<dbReference type="SUPFAM" id="SSF69618">
    <property type="entry name" value="HemD-like"/>
    <property type="match status" value="1"/>
</dbReference>
<reference evidence="11" key="1">
    <citation type="submission" date="2017-05" db="EMBL/GenBank/DDBJ databases">
        <authorList>
            <person name="Varghese N."/>
            <person name="Submissions S."/>
        </authorList>
    </citation>
    <scope>NUCLEOTIDE SEQUENCE</scope>
    <source>
        <strain evidence="11">DSM 45262</strain>
    </source>
</reference>
<name>A0AA46ADR4_9BACL</name>
<accession>A0AA46ADR4</accession>
<keyword evidence="4 11" id="KW-0489">Methyltransferase</keyword>
<keyword evidence="12" id="KW-1185">Reference proteome</keyword>
<dbReference type="SUPFAM" id="SSF53790">
    <property type="entry name" value="Tetrapyrrole methylase"/>
    <property type="match status" value="1"/>
</dbReference>
<evidence type="ECO:0000256" key="2">
    <source>
        <dbReference type="ARBA" id="ARBA00012162"/>
    </source>
</evidence>